<organism evidence="1 2">
    <name type="scientific">Heliobacterium mobile</name>
    <name type="common">Heliobacillus mobilis</name>
    <dbReference type="NCBI Taxonomy" id="28064"/>
    <lineage>
        <taxon>Bacteria</taxon>
        <taxon>Bacillati</taxon>
        <taxon>Bacillota</taxon>
        <taxon>Clostridia</taxon>
        <taxon>Eubacteriales</taxon>
        <taxon>Heliobacteriaceae</taxon>
        <taxon>Heliobacterium</taxon>
    </lineage>
</organism>
<dbReference type="RefSeq" id="WP_155477598.1">
    <property type="nucleotide sequence ID" value="NZ_WNKU01000027.1"/>
</dbReference>
<accession>A0A6I3SNA8</accession>
<proteinExistence type="predicted"/>
<dbReference type="EMBL" id="WNKU01000027">
    <property type="protein sequence ID" value="MTV50511.1"/>
    <property type="molecule type" value="Genomic_DNA"/>
</dbReference>
<keyword evidence="1" id="KW-0808">Transferase</keyword>
<dbReference type="NCBIfam" id="TIGR01987">
    <property type="entry name" value="HI0074"/>
    <property type="match status" value="1"/>
</dbReference>
<dbReference type="AlphaFoldDB" id="A0A6I3SNA8"/>
<protein>
    <submittedName>
        <fullName evidence="1">Nucleotidyltransferase</fullName>
    </submittedName>
</protein>
<evidence type="ECO:0000313" key="1">
    <source>
        <dbReference type="EMBL" id="MTV50511.1"/>
    </source>
</evidence>
<name>A0A6I3SNA8_HELMO</name>
<comment type="caution">
    <text evidence="1">The sequence shown here is derived from an EMBL/GenBank/DDBJ whole genome shotgun (WGS) entry which is preliminary data.</text>
</comment>
<dbReference type="InterPro" id="IPR010235">
    <property type="entry name" value="HepT"/>
</dbReference>
<dbReference type="Pfam" id="PF08780">
    <property type="entry name" value="NTase_sub_bind"/>
    <property type="match status" value="1"/>
</dbReference>
<dbReference type="Proteomes" id="UP000430670">
    <property type="component" value="Unassembled WGS sequence"/>
</dbReference>
<sequence>MNPKEMRWRQRFENFHKAYGQFQEAIVAYDQLNLLEKEGLIQRFKYALELAWKTLKDYLEAKEVIANFPRDVIEEACRCELIGDGDTWTEMLESRRTLIYTFNEERLNLALYQIKGDYYKALSQVHQRLQNDFERK</sequence>
<reference evidence="1 2" key="1">
    <citation type="submission" date="2019-11" db="EMBL/GenBank/DDBJ databases">
        <title>Whole-genome sequence of a the green, strictly anaerobic photosynthetic bacterium Heliobacillus mobilis DSM 6151.</title>
        <authorList>
            <person name="Kyndt J.A."/>
            <person name="Meyer T.E."/>
        </authorList>
    </citation>
    <scope>NUCLEOTIDE SEQUENCE [LARGE SCALE GENOMIC DNA]</scope>
    <source>
        <strain evidence="1 2">DSM 6151</strain>
    </source>
</reference>
<dbReference type="Gene3D" id="1.20.120.330">
    <property type="entry name" value="Nucleotidyltransferases domain 2"/>
    <property type="match status" value="1"/>
</dbReference>
<keyword evidence="2" id="KW-1185">Reference proteome</keyword>
<evidence type="ECO:0000313" key="2">
    <source>
        <dbReference type="Proteomes" id="UP000430670"/>
    </source>
</evidence>
<dbReference type="GO" id="GO:0016740">
    <property type="term" value="F:transferase activity"/>
    <property type="evidence" value="ECO:0007669"/>
    <property type="project" value="UniProtKB-KW"/>
</dbReference>
<dbReference type="OrthoDB" id="9810452at2"/>
<dbReference type="SUPFAM" id="SSF81593">
    <property type="entry name" value="Nucleotidyltransferase substrate binding subunit/domain"/>
    <property type="match status" value="1"/>
</dbReference>
<gene>
    <name evidence="1" type="ORF">GJ688_16320</name>
</gene>